<dbReference type="EMBL" id="PYGD01000007">
    <property type="protein sequence ID" value="PSK90605.1"/>
    <property type="molecule type" value="Genomic_DNA"/>
</dbReference>
<dbReference type="OrthoDB" id="680656at2"/>
<protein>
    <submittedName>
        <fullName evidence="2">YD repeat-containing protein</fullName>
    </submittedName>
</protein>
<keyword evidence="1" id="KW-0732">Signal</keyword>
<comment type="caution">
    <text evidence="2">The sequence shown here is derived from an EMBL/GenBank/DDBJ whole genome shotgun (WGS) entry which is preliminary data.</text>
</comment>
<dbReference type="AlphaFoldDB" id="A0A2P8D056"/>
<reference evidence="2 3" key="1">
    <citation type="submission" date="2018-03" db="EMBL/GenBank/DDBJ databases">
        <title>Genomic Encyclopedia of Type Strains, Phase III (KMG-III): the genomes of soil and plant-associated and newly described type strains.</title>
        <authorList>
            <person name="Whitman W."/>
        </authorList>
    </citation>
    <scope>NUCLEOTIDE SEQUENCE [LARGE SCALE GENOMIC DNA]</scope>
    <source>
        <strain evidence="2 3">CGMCC 1.12700</strain>
    </source>
</reference>
<evidence type="ECO:0000313" key="3">
    <source>
        <dbReference type="Proteomes" id="UP000240572"/>
    </source>
</evidence>
<sequence>MKQILRQLGCSVMLLLAAVYGYGQAGAPKPDAKFMPGVTGKNSSIGNSYSPNLYDGSINVTIPIYDFSNDHGSYGVSFGYNTKGIRVDEIAGLAGLHWTINAGGSISRVLKDLPDELEQGHSIAPAPGQPVMYARGRWKVYTLGVDAYTQADGENDDFVVSAGNLNFTFSIGENGAVFTHPNRRVRIEKQQTNYDLKFIVTDESGNRYYFEPDEYANGRVTNHDTVNNNLLMDYRYISRWAISRIVFAEGSEIRYEYADANEKDFNLYANYQYTENVVTGAAKSINSNGFNWVSTEDMGRSSLRLLRIRYPNGTRAIFSYDTLGSNPGIVPCLGALKEIAIQATGSADCIRYVLDRGWHAAGFGVVDSIPGYLVPDCDYNNLSGGRMVLRGISMKSCDGSVAEPYYRFAYSPYKLPRRTSGQLDRFGYSNASAGGSVLGDNVPLHTIGTTTRGVDRSAATNVNVIGAANLVQMTNAYGGTVSFTYELNSDLQNKIPNLPSDSWFMGQNDNDGLRIKTITETDKHYAGNARVTSFTYGGGQRFLTGGYFHYLSKVTGTMGSWARQDYIAGPYRISPLQLINGSNHGYSQVKAEVKDQSGNLMGRTEYVFSNLVTGVDTYLLNRGTRNYYQEPYTDRQYIKDWMLGLPLQTTEYDQNNQVLSKVTNTYSEVLDLNASAPLLDNVKTMRAQLNGNINPFTDPVIATDTYRPYSGKALLTGTLSEKFVSGGSISDNVQYGYDSHDNLKWIKTLNSRGIYTLTENTYNYDVVEGNNPGAPTGLGYLYGMNADKIEKLVGMERWNLGTTGFNTPSNKKLMDASITGFQYGDGLLRSQSLHTLQTGSSIPYATYTGVTTAGPLSARYNKIRSAYNGDAVGSFVKVSEVKQYDTKGNPLETQLLDQGIYKAMIWDTATGNKLAEVSNARYNEIAYTSFERGGAAGSTITQGRISYLASGLSSAAGTISGNMAYALNALGLPQGSLNISGPAAGKTYILGFWAKGGVPAVFGYGQGLSVMALYSSNDWVYYQGKVSVTGPGTITLSASGATVYVDEVRLFPEGSMMQNWTYKPLCGASSATDAAGRITYYEYDGLGRPTIVRNQEGHILSRTHYVIY</sequence>
<feature type="signal peptide" evidence="1">
    <location>
        <begin position="1"/>
        <end position="25"/>
    </location>
</feature>
<accession>A0A2P8D056</accession>
<proteinExistence type="predicted"/>
<feature type="chain" id="PRO_5015189501" evidence="1">
    <location>
        <begin position="26"/>
        <end position="1108"/>
    </location>
</feature>
<evidence type="ECO:0000313" key="2">
    <source>
        <dbReference type="EMBL" id="PSK90605.1"/>
    </source>
</evidence>
<keyword evidence="3" id="KW-1185">Reference proteome</keyword>
<gene>
    <name evidence="2" type="ORF">B0I18_10715</name>
</gene>
<name>A0A2P8D056_9BACT</name>
<dbReference type="Proteomes" id="UP000240572">
    <property type="component" value="Unassembled WGS sequence"/>
</dbReference>
<organism evidence="2 3">
    <name type="scientific">Taibaiella chishuiensis</name>
    <dbReference type="NCBI Taxonomy" id="1434707"/>
    <lineage>
        <taxon>Bacteria</taxon>
        <taxon>Pseudomonadati</taxon>
        <taxon>Bacteroidota</taxon>
        <taxon>Chitinophagia</taxon>
        <taxon>Chitinophagales</taxon>
        <taxon>Chitinophagaceae</taxon>
        <taxon>Taibaiella</taxon>
    </lineage>
</organism>
<dbReference type="RefSeq" id="WP_106523891.1">
    <property type="nucleotide sequence ID" value="NZ_PYGD01000007.1"/>
</dbReference>
<evidence type="ECO:0000256" key="1">
    <source>
        <dbReference type="SAM" id="SignalP"/>
    </source>
</evidence>